<organism evidence="2 3">
    <name type="scientific">Caerostris extrusa</name>
    <name type="common">Bark spider</name>
    <name type="synonym">Caerostris bankana</name>
    <dbReference type="NCBI Taxonomy" id="172846"/>
    <lineage>
        <taxon>Eukaryota</taxon>
        <taxon>Metazoa</taxon>
        <taxon>Ecdysozoa</taxon>
        <taxon>Arthropoda</taxon>
        <taxon>Chelicerata</taxon>
        <taxon>Arachnida</taxon>
        <taxon>Araneae</taxon>
        <taxon>Araneomorphae</taxon>
        <taxon>Entelegynae</taxon>
        <taxon>Araneoidea</taxon>
        <taxon>Araneidae</taxon>
        <taxon>Caerostris</taxon>
    </lineage>
</organism>
<dbReference type="Proteomes" id="UP001054945">
    <property type="component" value="Unassembled WGS sequence"/>
</dbReference>
<protein>
    <submittedName>
        <fullName evidence="2">Uncharacterized protein</fullName>
    </submittedName>
</protein>
<keyword evidence="3" id="KW-1185">Reference proteome</keyword>
<evidence type="ECO:0000313" key="2">
    <source>
        <dbReference type="EMBL" id="GIY90048.1"/>
    </source>
</evidence>
<dbReference type="EMBL" id="BPLR01017283">
    <property type="protein sequence ID" value="GIY90048.1"/>
    <property type="molecule type" value="Genomic_DNA"/>
</dbReference>
<reference evidence="2 3" key="1">
    <citation type="submission" date="2021-06" db="EMBL/GenBank/DDBJ databases">
        <title>Caerostris extrusa draft genome.</title>
        <authorList>
            <person name="Kono N."/>
            <person name="Arakawa K."/>
        </authorList>
    </citation>
    <scope>NUCLEOTIDE SEQUENCE [LARGE SCALE GENOMIC DNA]</scope>
</reference>
<gene>
    <name evidence="2" type="ORF">CEXT_791681</name>
</gene>
<name>A0AAV4X8D7_CAEEX</name>
<accession>A0AAV4X8D7</accession>
<evidence type="ECO:0000256" key="1">
    <source>
        <dbReference type="SAM" id="MobiDB-lite"/>
    </source>
</evidence>
<sequence length="144" mass="16563">MPETLLGIARLDSQLECIYSPFNVRGEGQWRTDEESVRDKRLPCDPLQIEEEKETVQSIFYLESFNRSSRQIDGTLGLLYVMIAKLRSVLTSFFLRNPIISFKKIIIRSLIDRVPESINSRPEKSALSCDKYTDTLQSGPEESE</sequence>
<evidence type="ECO:0000313" key="3">
    <source>
        <dbReference type="Proteomes" id="UP001054945"/>
    </source>
</evidence>
<feature type="compositionally biased region" description="Polar residues" evidence="1">
    <location>
        <begin position="134"/>
        <end position="144"/>
    </location>
</feature>
<proteinExistence type="predicted"/>
<comment type="caution">
    <text evidence="2">The sequence shown here is derived from an EMBL/GenBank/DDBJ whole genome shotgun (WGS) entry which is preliminary data.</text>
</comment>
<feature type="region of interest" description="Disordered" evidence="1">
    <location>
        <begin position="122"/>
        <end position="144"/>
    </location>
</feature>
<dbReference type="AlphaFoldDB" id="A0AAV4X8D7"/>